<keyword evidence="4" id="KW-1185">Reference proteome</keyword>
<dbReference type="Pfam" id="PF11001">
    <property type="entry name" value="AFUB_07903_YDR124W_hel"/>
    <property type="match status" value="1"/>
</dbReference>
<feature type="region of interest" description="Disordered" evidence="1">
    <location>
        <begin position="184"/>
        <end position="206"/>
    </location>
</feature>
<accession>A0A1J9QDA5</accession>
<dbReference type="InterPro" id="IPR047092">
    <property type="entry name" value="AFUB_07903/YDR124W-like_hel"/>
</dbReference>
<evidence type="ECO:0000313" key="4">
    <source>
        <dbReference type="Proteomes" id="UP000242791"/>
    </source>
</evidence>
<comment type="caution">
    <text evidence="3">The sequence shown here is derived from an EMBL/GenBank/DDBJ whole genome shotgun (WGS) entry which is preliminary data.</text>
</comment>
<evidence type="ECO:0000313" key="3">
    <source>
        <dbReference type="EMBL" id="OJD26513.1"/>
    </source>
</evidence>
<feature type="compositionally biased region" description="Polar residues" evidence="1">
    <location>
        <begin position="184"/>
        <end position="195"/>
    </location>
</feature>
<feature type="compositionally biased region" description="Basic and acidic residues" evidence="1">
    <location>
        <begin position="196"/>
        <end position="206"/>
    </location>
</feature>
<protein>
    <recommendedName>
        <fullName evidence="2">Subtelomeric hrmA-associated cluster protein AFUB-079030/YDR124W-like helical bundle domain-containing protein</fullName>
    </recommendedName>
</protein>
<dbReference type="InterPro" id="IPR021264">
    <property type="entry name" value="AFUB_079030/YDR124W-like"/>
</dbReference>
<name>A0A1J9QDA5_9EURO</name>
<reference evidence="3 4" key="1">
    <citation type="submission" date="2015-08" db="EMBL/GenBank/DDBJ databases">
        <title>Emmonsia species relationships and genome sequence.</title>
        <authorList>
            <person name="Cuomo C.A."/>
            <person name="Schwartz I.S."/>
            <person name="Kenyon C."/>
            <person name="De Hoog G.S."/>
            <person name="Govender N.P."/>
            <person name="Botha A."/>
            <person name="Moreno L."/>
            <person name="De Vries M."/>
            <person name="Munoz J.F."/>
            <person name="Stielow J.B."/>
        </authorList>
    </citation>
    <scope>NUCLEOTIDE SEQUENCE [LARGE SCALE GENOMIC DNA]</scope>
    <source>
        <strain evidence="3 4">EI222</strain>
    </source>
</reference>
<dbReference type="STRING" id="1658174.A0A1J9QDA5"/>
<dbReference type="AlphaFoldDB" id="A0A1J9QDA5"/>
<dbReference type="VEuPathDB" id="FungiDB:ACJ73_02108"/>
<dbReference type="EMBL" id="LGTZ01000214">
    <property type="protein sequence ID" value="OJD26513.1"/>
    <property type="molecule type" value="Genomic_DNA"/>
</dbReference>
<dbReference type="OrthoDB" id="5338458at2759"/>
<evidence type="ECO:0000259" key="2">
    <source>
        <dbReference type="Pfam" id="PF11001"/>
    </source>
</evidence>
<gene>
    <name evidence="3" type="ORF">ACJ73_02108</name>
</gene>
<proteinExistence type="predicted"/>
<evidence type="ECO:0000256" key="1">
    <source>
        <dbReference type="SAM" id="MobiDB-lite"/>
    </source>
</evidence>
<sequence>MSNFSSQCKVWRYWKPNSKIPMNKIGLAVGNVEEMVAYYTDSFRALQQLNCLEIAKAYIKFIEPKKQRHHPYSPEEEKTKPPWWPADVIHKEPNHLKRICRVKLLIHILRKSGITAEQLKQAGTETQRQCTPDKAAILDEIYHVREQEERYERDEIDGDALVYVREKTCRGNWPVRVKAHLPTAQLSHGSPIQKSKSQDRRRISPS</sequence>
<dbReference type="PANTHER" id="PTHR36102:SF1">
    <property type="entry name" value="YDR124W-LIKE HELICAL BUNDLE DOMAIN-CONTAINING PROTEIN"/>
    <property type="match status" value="1"/>
</dbReference>
<dbReference type="PANTHER" id="PTHR36102">
    <property type="entry name" value="CHROMOSOME 10, WHOLE GENOME SHOTGUN SEQUENCE"/>
    <property type="match status" value="1"/>
</dbReference>
<dbReference type="Proteomes" id="UP000242791">
    <property type="component" value="Unassembled WGS sequence"/>
</dbReference>
<feature type="domain" description="Subtelomeric hrmA-associated cluster protein AFUB-079030/YDR124W-like helical bundle" evidence="2">
    <location>
        <begin position="29"/>
        <end position="146"/>
    </location>
</feature>
<organism evidence="3 4">
    <name type="scientific">Blastomyces percursus</name>
    <dbReference type="NCBI Taxonomy" id="1658174"/>
    <lineage>
        <taxon>Eukaryota</taxon>
        <taxon>Fungi</taxon>
        <taxon>Dikarya</taxon>
        <taxon>Ascomycota</taxon>
        <taxon>Pezizomycotina</taxon>
        <taxon>Eurotiomycetes</taxon>
        <taxon>Eurotiomycetidae</taxon>
        <taxon>Onygenales</taxon>
        <taxon>Ajellomycetaceae</taxon>
        <taxon>Blastomyces</taxon>
    </lineage>
</organism>